<keyword evidence="4" id="KW-1003">Cell membrane</keyword>
<comment type="similarity">
    <text evidence="2">Belongs to the TonB family.</text>
</comment>
<keyword evidence="7" id="KW-0653">Protein transport</keyword>
<reference evidence="11 12" key="1">
    <citation type="submission" date="2020-04" db="EMBL/GenBank/DDBJ databases">
        <title>Paraburkholderia sp. G-4-1-8 isolated from soil.</title>
        <authorList>
            <person name="Dahal R.H."/>
        </authorList>
    </citation>
    <scope>NUCLEOTIDE SEQUENCE [LARGE SCALE GENOMIC DNA]</scope>
    <source>
        <strain evidence="11 12">G-4-1-8</strain>
    </source>
</reference>
<dbReference type="NCBIfam" id="TIGR01352">
    <property type="entry name" value="tonB_Cterm"/>
    <property type="match status" value="1"/>
</dbReference>
<dbReference type="GO" id="GO:0055085">
    <property type="term" value="P:transmembrane transport"/>
    <property type="evidence" value="ECO:0007669"/>
    <property type="project" value="InterPro"/>
</dbReference>
<evidence type="ECO:0000256" key="3">
    <source>
        <dbReference type="ARBA" id="ARBA00022448"/>
    </source>
</evidence>
<dbReference type="GO" id="GO:0098797">
    <property type="term" value="C:plasma membrane protein complex"/>
    <property type="evidence" value="ECO:0007669"/>
    <property type="project" value="TreeGrafter"/>
</dbReference>
<dbReference type="SUPFAM" id="SSF74653">
    <property type="entry name" value="TolA/TonB C-terminal domain"/>
    <property type="match status" value="1"/>
</dbReference>
<protein>
    <submittedName>
        <fullName evidence="11">Energy transducer TonB</fullName>
    </submittedName>
</protein>
<keyword evidence="6" id="KW-0812">Transmembrane</keyword>
<evidence type="ECO:0000256" key="4">
    <source>
        <dbReference type="ARBA" id="ARBA00022475"/>
    </source>
</evidence>
<evidence type="ECO:0000256" key="5">
    <source>
        <dbReference type="ARBA" id="ARBA00022519"/>
    </source>
</evidence>
<evidence type="ECO:0000256" key="8">
    <source>
        <dbReference type="ARBA" id="ARBA00022989"/>
    </source>
</evidence>
<dbReference type="PANTHER" id="PTHR33446">
    <property type="entry name" value="PROTEIN TONB-RELATED"/>
    <property type="match status" value="1"/>
</dbReference>
<keyword evidence="5" id="KW-0997">Cell inner membrane</keyword>
<dbReference type="RefSeq" id="WP_169499071.1">
    <property type="nucleotide sequence ID" value="NZ_JABBFZ010000011.1"/>
</dbReference>
<comment type="caution">
    <text evidence="11">The sequence shown here is derived from an EMBL/GenBank/DDBJ whole genome shotgun (WGS) entry which is preliminary data.</text>
</comment>
<keyword evidence="9" id="KW-0472">Membrane</keyword>
<proteinExistence type="inferred from homology"/>
<feature type="domain" description="TonB C-terminal" evidence="10">
    <location>
        <begin position="26"/>
        <end position="122"/>
    </location>
</feature>
<evidence type="ECO:0000256" key="1">
    <source>
        <dbReference type="ARBA" id="ARBA00004383"/>
    </source>
</evidence>
<keyword evidence="8" id="KW-1133">Transmembrane helix</keyword>
<dbReference type="InterPro" id="IPR051045">
    <property type="entry name" value="TonB-dependent_transducer"/>
</dbReference>
<dbReference type="GO" id="GO:0015031">
    <property type="term" value="P:protein transport"/>
    <property type="evidence" value="ECO:0007669"/>
    <property type="project" value="UniProtKB-KW"/>
</dbReference>
<sequence>MRKLIATFAASIITLTGCVTGYSQPLHPDTTIDCMLKAPAYPALSRKQGETGTAAVKATVDEAGRFISVVIAQSSGFPRLDEAALAAMRASTCQPLYHGGERVPFSFTQPYHFAIRAESPPHPQ</sequence>
<evidence type="ECO:0000256" key="9">
    <source>
        <dbReference type="ARBA" id="ARBA00023136"/>
    </source>
</evidence>
<organism evidence="11 12">
    <name type="scientific">Paraburkholderia antibiotica</name>
    <dbReference type="NCBI Taxonomy" id="2728839"/>
    <lineage>
        <taxon>Bacteria</taxon>
        <taxon>Pseudomonadati</taxon>
        <taxon>Pseudomonadota</taxon>
        <taxon>Betaproteobacteria</taxon>
        <taxon>Burkholderiales</taxon>
        <taxon>Burkholderiaceae</taxon>
        <taxon>Paraburkholderia</taxon>
    </lineage>
</organism>
<dbReference type="GO" id="GO:0031992">
    <property type="term" value="F:energy transducer activity"/>
    <property type="evidence" value="ECO:0007669"/>
    <property type="project" value="TreeGrafter"/>
</dbReference>
<evidence type="ECO:0000313" key="12">
    <source>
        <dbReference type="Proteomes" id="UP000583127"/>
    </source>
</evidence>
<name>A0A7X9X7B3_9BURK</name>
<dbReference type="PROSITE" id="PS51257">
    <property type="entry name" value="PROKAR_LIPOPROTEIN"/>
    <property type="match status" value="1"/>
</dbReference>
<dbReference type="InterPro" id="IPR006260">
    <property type="entry name" value="TonB/TolA_C"/>
</dbReference>
<dbReference type="EMBL" id="JABBFZ010000011">
    <property type="protein sequence ID" value="NML32818.1"/>
    <property type="molecule type" value="Genomic_DNA"/>
</dbReference>
<gene>
    <name evidence="11" type="ORF">HHL14_18500</name>
</gene>
<dbReference type="Proteomes" id="UP000583127">
    <property type="component" value="Unassembled WGS sequence"/>
</dbReference>
<evidence type="ECO:0000256" key="7">
    <source>
        <dbReference type="ARBA" id="ARBA00022927"/>
    </source>
</evidence>
<dbReference type="PANTHER" id="PTHR33446:SF2">
    <property type="entry name" value="PROTEIN TONB"/>
    <property type="match status" value="1"/>
</dbReference>
<evidence type="ECO:0000256" key="6">
    <source>
        <dbReference type="ARBA" id="ARBA00022692"/>
    </source>
</evidence>
<comment type="subcellular location">
    <subcellularLocation>
        <location evidence="1">Cell inner membrane</location>
        <topology evidence="1">Single-pass membrane protein</topology>
        <orientation evidence="1">Periplasmic side</orientation>
    </subcellularLocation>
</comment>
<dbReference type="AlphaFoldDB" id="A0A7X9X7B3"/>
<keyword evidence="12" id="KW-1185">Reference proteome</keyword>
<dbReference type="Gene3D" id="3.30.1150.10">
    <property type="match status" value="1"/>
</dbReference>
<dbReference type="InterPro" id="IPR037682">
    <property type="entry name" value="TonB_C"/>
</dbReference>
<dbReference type="Pfam" id="PF03544">
    <property type="entry name" value="TonB_C"/>
    <property type="match status" value="1"/>
</dbReference>
<evidence type="ECO:0000259" key="10">
    <source>
        <dbReference type="PROSITE" id="PS52015"/>
    </source>
</evidence>
<evidence type="ECO:0000313" key="11">
    <source>
        <dbReference type="EMBL" id="NML32818.1"/>
    </source>
</evidence>
<dbReference type="PROSITE" id="PS52015">
    <property type="entry name" value="TONB_CTD"/>
    <property type="match status" value="1"/>
</dbReference>
<keyword evidence="3" id="KW-0813">Transport</keyword>
<evidence type="ECO:0000256" key="2">
    <source>
        <dbReference type="ARBA" id="ARBA00006555"/>
    </source>
</evidence>
<accession>A0A7X9X7B3</accession>